<dbReference type="SUPFAM" id="SSF52821">
    <property type="entry name" value="Rhodanese/Cell cycle control phosphatase"/>
    <property type="match status" value="1"/>
</dbReference>
<evidence type="ECO:0000313" key="3">
    <source>
        <dbReference type="Proteomes" id="UP001623660"/>
    </source>
</evidence>
<keyword evidence="3" id="KW-1185">Reference proteome</keyword>
<evidence type="ECO:0000313" key="2">
    <source>
        <dbReference type="EMBL" id="MFL0198948.1"/>
    </source>
</evidence>
<comment type="caution">
    <text evidence="2">The sequence shown here is derived from an EMBL/GenBank/DDBJ whole genome shotgun (WGS) entry which is preliminary data.</text>
</comment>
<gene>
    <name evidence="2" type="ORF">ACJDU8_25890</name>
</gene>
<dbReference type="EMBL" id="JBJHZX010000213">
    <property type="protein sequence ID" value="MFL0198948.1"/>
    <property type="molecule type" value="Genomic_DNA"/>
</dbReference>
<dbReference type="InterPro" id="IPR050229">
    <property type="entry name" value="GlpE_sulfurtransferase"/>
</dbReference>
<dbReference type="PANTHER" id="PTHR43031">
    <property type="entry name" value="FAD-DEPENDENT OXIDOREDUCTASE"/>
    <property type="match status" value="1"/>
</dbReference>
<dbReference type="Proteomes" id="UP001623660">
    <property type="component" value="Unassembled WGS sequence"/>
</dbReference>
<organism evidence="2 3">
    <name type="scientific">Candidatus Clostridium eludens</name>
    <dbReference type="NCBI Taxonomy" id="3381663"/>
    <lineage>
        <taxon>Bacteria</taxon>
        <taxon>Bacillati</taxon>
        <taxon>Bacillota</taxon>
        <taxon>Clostridia</taxon>
        <taxon>Eubacteriales</taxon>
        <taxon>Clostridiaceae</taxon>
        <taxon>Clostridium</taxon>
    </lineage>
</organism>
<sequence length="88" mass="9666">TMRLGGTIYDLTELELAYAPPYSSAKDPVNMAGFIAENVLTGKDEIILPGDIDNRDKNKTQIVDVRTELECSNGRMEGAVNIPLVNIR</sequence>
<dbReference type="InterPro" id="IPR036188">
    <property type="entry name" value="FAD/NAD-bd_sf"/>
</dbReference>
<protein>
    <submittedName>
        <fullName evidence="2">Pyridine nucleotide-disulfide oxidoreductase</fullName>
    </submittedName>
</protein>
<proteinExistence type="predicted"/>
<name>A0ABW8STU0_9CLOT</name>
<dbReference type="Gene3D" id="3.50.50.60">
    <property type="entry name" value="FAD/NAD(P)-binding domain"/>
    <property type="match status" value="1"/>
</dbReference>
<accession>A0ABW8STU0</accession>
<evidence type="ECO:0000259" key="1">
    <source>
        <dbReference type="PROSITE" id="PS50206"/>
    </source>
</evidence>
<reference evidence="2 3" key="1">
    <citation type="submission" date="2024-11" db="EMBL/GenBank/DDBJ databases">
        <authorList>
            <person name="Heng Y.C."/>
            <person name="Lim A.C.H."/>
            <person name="Lee J.K.Y."/>
            <person name="Kittelmann S."/>
        </authorList>
    </citation>
    <scope>NUCLEOTIDE SEQUENCE [LARGE SCALE GENOMIC DNA]</scope>
    <source>
        <strain evidence="2 3">WILCCON 0269</strain>
    </source>
</reference>
<dbReference type="InterPro" id="IPR001763">
    <property type="entry name" value="Rhodanese-like_dom"/>
</dbReference>
<feature type="non-terminal residue" evidence="2">
    <location>
        <position position="88"/>
    </location>
</feature>
<dbReference type="InterPro" id="IPR036873">
    <property type="entry name" value="Rhodanese-like_dom_sf"/>
</dbReference>
<feature type="domain" description="Rhodanese" evidence="1">
    <location>
        <begin position="56"/>
        <end position="88"/>
    </location>
</feature>
<dbReference type="Gene3D" id="3.40.250.10">
    <property type="entry name" value="Rhodanese-like domain"/>
    <property type="match status" value="1"/>
</dbReference>
<dbReference type="PROSITE" id="PS50206">
    <property type="entry name" value="RHODANESE_3"/>
    <property type="match status" value="1"/>
</dbReference>
<feature type="non-terminal residue" evidence="2">
    <location>
        <position position="1"/>
    </location>
</feature>
<dbReference type="PANTHER" id="PTHR43031:SF1">
    <property type="entry name" value="PYRIDINE NUCLEOTIDE-DISULPHIDE OXIDOREDUCTASE"/>
    <property type="match status" value="1"/>
</dbReference>